<dbReference type="AlphaFoldDB" id="A0A031JZI8"/>
<evidence type="ECO:0000313" key="6">
    <source>
        <dbReference type="Proteomes" id="UP000094626"/>
    </source>
</evidence>
<reference evidence="4 5" key="1">
    <citation type="submission" date="2014-03" db="EMBL/GenBank/DDBJ databases">
        <title>Whole genome sequence of Novosphingobium resinovorum KF1.</title>
        <authorList>
            <person name="Gan H.M."/>
            <person name="Gan H.Y."/>
            <person name="Chew T.H."/>
            <person name="Savka M.A."/>
        </authorList>
    </citation>
    <scope>NUCLEOTIDE SEQUENCE [LARGE SCALE GENOMIC DNA]</scope>
    <source>
        <strain evidence="4 5">KF1</strain>
    </source>
</reference>
<dbReference type="EMBL" id="JFYZ01000011">
    <property type="protein sequence ID" value="EZP81777.1"/>
    <property type="molecule type" value="Genomic_DNA"/>
</dbReference>
<evidence type="ECO:0000259" key="2">
    <source>
        <dbReference type="Pfam" id="PF09832"/>
    </source>
</evidence>
<dbReference type="Proteomes" id="UP000094626">
    <property type="component" value="Chromosome"/>
</dbReference>
<dbReference type="STRING" id="158500.BES08_16495"/>
<feature type="signal peptide" evidence="1">
    <location>
        <begin position="1"/>
        <end position="20"/>
    </location>
</feature>
<dbReference type="PATRIC" id="fig|158500.4.peg.2484"/>
<dbReference type="InterPro" id="IPR018637">
    <property type="entry name" value="DUF2059"/>
</dbReference>
<feature type="domain" description="DUF2059" evidence="2">
    <location>
        <begin position="127"/>
        <end position="186"/>
    </location>
</feature>
<dbReference type="OrthoDB" id="7409988at2"/>
<dbReference type="RefSeq" id="WP_008831115.1">
    <property type="nucleotide sequence ID" value="NZ_CP017075.1"/>
</dbReference>
<dbReference type="EMBL" id="CP017075">
    <property type="protein sequence ID" value="AOR78176.1"/>
    <property type="molecule type" value="Genomic_DNA"/>
</dbReference>
<accession>A0A031JZI8</accession>
<evidence type="ECO:0000313" key="4">
    <source>
        <dbReference type="EMBL" id="EZP81777.1"/>
    </source>
</evidence>
<proteinExistence type="predicted"/>
<evidence type="ECO:0000313" key="3">
    <source>
        <dbReference type="EMBL" id="AOR78176.1"/>
    </source>
</evidence>
<keyword evidence="6" id="KW-1185">Reference proteome</keyword>
<feature type="chain" id="PRO_5014496959" description="DUF2059 domain-containing protein" evidence="1">
    <location>
        <begin position="21"/>
        <end position="240"/>
    </location>
</feature>
<gene>
    <name evidence="3" type="ORF">BES08_16495</name>
    <name evidence="4" type="ORF">BV97_02435</name>
</gene>
<evidence type="ECO:0000256" key="1">
    <source>
        <dbReference type="SAM" id="SignalP"/>
    </source>
</evidence>
<sequence>MRFVLTACAALLASASPVLAAERVAAADPARLAAAKQTVDYVFPLGTYGRIMNGTMDKMMDSIMDSMMQMPLKDLAGISGVDTEKLGSGTMAQIMEIYDPAFKQRMSATTRTMMTDMMGLMTQFEPDIRDGLASAYAGRFDAKQLQEMNAFFATPTGKAYAADSYIIMMSPEVMNRMQALMPRLMKEMPAIIDKVKASTADLPAPRKYADLKSAEKDKLAGLLGISRKELDEGEAKKEVE</sequence>
<dbReference type="KEGG" id="nre:BES08_16495"/>
<reference evidence="3" key="2">
    <citation type="submission" date="2016-08" db="EMBL/GenBank/DDBJ databases">
        <authorList>
            <person name="Seilhamer J.J."/>
        </authorList>
    </citation>
    <scope>NUCLEOTIDE SEQUENCE [LARGE SCALE GENOMIC DNA]</scope>
    <source>
        <strain evidence="3">SA1</strain>
    </source>
</reference>
<keyword evidence="1" id="KW-0732">Signal</keyword>
<protein>
    <recommendedName>
        <fullName evidence="2">DUF2059 domain-containing protein</fullName>
    </recommendedName>
</protein>
<dbReference type="Pfam" id="PF09832">
    <property type="entry name" value="DUF2059"/>
    <property type="match status" value="1"/>
</dbReference>
<name>A0A031JZI8_9SPHN</name>
<reference evidence="6" key="3">
    <citation type="journal article" date="2017" name="J. Biotechnol.">
        <title>Complete genome sequence of Novosphingobium resinovorum SA1, a versatile xenobiotic-degrading bacterium capable of utilizing sulfanilic acid.</title>
        <authorList>
            <person name="Hegedus B."/>
            <person name="Kos P.B."/>
            <person name="Balint B."/>
            <person name="Maroti G."/>
            <person name="Gan H.M."/>
            <person name="Perei K."/>
            <person name="Rakhely G."/>
        </authorList>
    </citation>
    <scope>NUCLEOTIDE SEQUENCE [LARGE SCALE GENOMIC DNA]</scope>
    <source>
        <strain evidence="6">SA1</strain>
    </source>
</reference>
<dbReference type="Proteomes" id="UP000024329">
    <property type="component" value="Unassembled WGS sequence"/>
</dbReference>
<dbReference type="eggNOG" id="ENOG50316BW">
    <property type="taxonomic scope" value="Bacteria"/>
</dbReference>
<evidence type="ECO:0000313" key="5">
    <source>
        <dbReference type="Proteomes" id="UP000024329"/>
    </source>
</evidence>
<organism evidence="4 5">
    <name type="scientific">Novosphingobium resinovorum</name>
    <dbReference type="NCBI Taxonomy" id="158500"/>
    <lineage>
        <taxon>Bacteria</taxon>
        <taxon>Pseudomonadati</taxon>
        <taxon>Pseudomonadota</taxon>
        <taxon>Alphaproteobacteria</taxon>
        <taxon>Sphingomonadales</taxon>
        <taxon>Sphingomonadaceae</taxon>
        <taxon>Novosphingobium</taxon>
    </lineage>
</organism>